<feature type="transmembrane region" description="Helical" evidence="8">
    <location>
        <begin position="61"/>
        <end position="81"/>
    </location>
</feature>
<evidence type="ECO:0000256" key="3">
    <source>
        <dbReference type="ARBA" id="ARBA00022679"/>
    </source>
</evidence>
<evidence type="ECO:0000256" key="7">
    <source>
        <dbReference type="SAM" id="MobiDB-lite"/>
    </source>
</evidence>
<name>A0A7X4KGJ1_9BURK</name>
<feature type="region of interest" description="Disordered" evidence="7">
    <location>
        <begin position="182"/>
        <end position="201"/>
    </location>
</feature>
<dbReference type="InterPro" id="IPR040423">
    <property type="entry name" value="PEA_transferase"/>
</dbReference>
<gene>
    <name evidence="10" type="ORF">GTP56_10630</name>
</gene>
<keyword evidence="6 8" id="KW-0472">Membrane</keyword>
<dbReference type="Proteomes" id="UP000469734">
    <property type="component" value="Unassembled WGS sequence"/>
</dbReference>
<feature type="compositionally biased region" description="Acidic residues" evidence="7">
    <location>
        <begin position="188"/>
        <end position="198"/>
    </location>
</feature>
<dbReference type="GO" id="GO:0009244">
    <property type="term" value="P:lipopolysaccharide core region biosynthetic process"/>
    <property type="evidence" value="ECO:0007669"/>
    <property type="project" value="TreeGrafter"/>
</dbReference>
<comment type="caution">
    <text evidence="10">The sequence shown here is derived from an EMBL/GenBank/DDBJ whole genome shotgun (WGS) entry which is preliminary data.</text>
</comment>
<dbReference type="InterPro" id="IPR000917">
    <property type="entry name" value="Sulfatase_N"/>
</dbReference>
<feature type="transmembrane region" description="Helical" evidence="8">
    <location>
        <begin position="141"/>
        <end position="160"/>
    </location>
</feature>
<evidence type="ECO:0000256" key="4">
    <source>
        <dbReference type="ARBA" id="ARBA00022692"/>
    </source>
</evidence>
<organism evidence="10 11">
    <name type="scientific">Duganella margarita</name>
    <dbReference type="NCBI Taxonomy" id="2692170"/>
    <lineage>
        <taxon>Bacteria</taxon>
        <taxon>Pseudomonadati</taxon>
        <taxon>Pseudomonadota</taxon>
        <taxon>Betaproteobacteria</taxon>
        <taxon>Burkholderiales</taxon>
        <taxon>Oxalobacteraceae</taxon>
        <taxon>Telluria group</taxon>
        <taxon>Duganella</taxon>
    </lineage>
</organism>
<dbReference type="PANTHER" id="PTHR30443:SF0">
    <property type="entry name" value="PHOSPHOETHANOLAMINE TRANSFERASE EPTA"/>
    <property type="match status" value="1"/>
</dbReference>
<reference evidence="10 11" key="1">
    <citation type="submission" date="2019-12" db="EMBL/GenBank/DDBJ databases">
        <title>Novel species isolated from a subtropical stream in China.</title>
        <authorList>
            <person name="Lu H."/>
        </authorList>
    </citation>
    <scope>NUCLEOTIDE SEQUENCE [LARGE SCALE GENOMIC DNA]</scope>
    <source>
        <strain evidence="10 11">FT134W</strain>
    </source>
</reference>
<keyword evidence="4 8" id="KW-0812">Transmembrane</keyword>
<dbReference type="AlphaFoldDB" id="A0A7X4KGJ1"/>
<dbReference type="GO" id="GO:0016776">
    <property type="term" value="F:phosphotransferase activity, phosphate group as acceptor"/>
    <property type="evidence" value="ECO:0007669"/>
    <property type="project" value="TreeGrafter"/>
</dbReference>
<dbReference type="Gene3D" id="3.40.720.10">
    <property type="entry name" value="Alkaline Phosphatase, subunit A"/>
    <property type="match status" value="1"/>
</dbReference>
<keyword evidence="10" id="KW-0378">Hydrolase</keyword>
<comment type="subcellular location">
    <subcellularLocation>
        <location evidence="1">Cell membrane</location>
        <topology evidence="1">Multi-pass membrane protein</topology>
    </subcellularLocation>
</comment>
<evidence type="ECO:0000256" key="2">
    <source>
        <dbReference type="ARBA" id="ARBA00022475"/>
    </source>
</evidence>
<dbReference type="RefSeq" id="WP_161050059.1">
    <property type="nucleotide sequence ID" value="NZ_WWCR01000008.1"/>
</dbReference>
<proteinExistence type="predicted"/>
<evidence type="ECO:0000256" key="6">
    <source>
        <dbReference type="ARBA" id="ARBA00023136"/>
    </source>
</evidence>
<dbReference type="InterPro" id="IPR017850">
    <property type="entry name" value="Alkaline_phosphatase_core_sf"/>
</dbReference>
<dbReference type="GO" id="GO:0016787">
    <property type="term" value="F:hydrolase activity"/>
    <property type="evidence" value="ECO:0007669"/>
    <property type="project" value="UniProtKB-KW"/>
</dbReference>
<keyword evidence="5 8" id="KW-1133">Transmembrane helix</keyword>
<feature type="transmembrane region" description="Helical" evidence="8">
    <location>
        <begin position="109"/>
        <end position="129"/>
    </location>
</feature>
<evidence type="ECO:0000313" key="11">
    <source>
        <dbReference type="Proteomes" id="UP000469734"/>
    </source>
</evidence>
<evidence type="ECO:0000256" key="8">
    <source>
        <dbReference type="SAM" id="Phobius"/>
    </source>
</evidence>
<feature type="domain" description="Sulfatase N-terminal" evidence="9">
    <location>
        <begin position="279"/>
        <end position="569"/>
    </location>
</feature>
<dbReference type="GO" id="GO:0005886">
    <property type="term" value="C:plasma membrane"/>
    <property type="evidence" value="ECO:0007669"/>
    <property type="project" value="UniProtKB-SubCell"/>
</dbReference>
<keyword evidence="3 10" id="KW-0808">Transferase</keyword>
<dbReference type="EMBL" id="WWCR01000008">
    <property type="protein sequence ID" value="MYM72654.1"/>
    <property type="molecule type" value="Genomic_DNA"/>
</dbReference>
<feature type="transmembrane region" description="Helical" evidence="8">
    <location>
        <begin position="36"/>
        <end position="54"/>
    </location>
</feature>
<protein>
    <submittedName>
        <fullName evidence="10">Sulfatase-like hydrolase/transferase</fullName>
    </submittedName>
</protein>
<accession>A0A7X4KGJ1</accession>
<evidence type="ECO:0000259" key="9">
    <source>
        <dbReference type="Pfam" id="PF00884"/>
    </source>
</evidence>
<dbReference type="SUPFAM" id="SSF53649">
    <property type="entry name" value="Alkaline phosphatase-like"/>
    <property type="match status" value="1"/>
</dbReference>
<evidence type="ECO:0000256" key="5">
    <source>
        <dbReference type="ARBA" id="ARBA00022989"/>
    </source>
</evidence>
<dbReference type="Pfam" id="PF00884">
    <property type="entry name" value="Sulfatase"/>
    <property type="match status" value="1"/>
</dbReference>
<dbReference type="InterPro" id="IPR058130">
    <property type="entry name" value="PEA_transf_C"/>
</dbReference>
<sequence length="624" mass="70619">MRFLLRPAPLFVLTSYLLLTLVPCVPLLLGRQVPELGHVLLVELLAWLVVWGVVGRPAWFHWLLIPAFLALPTEIYLFIYYGQGISTHHLGIIAETSPKEAMEFLGRKVWLMAAVLAGVIAWWIAVQMAARRSPALNWRGASRKTVLGILIALGALGLYGREFGVHAAPLVHSSASASASASASESAASEEDAAEEASDPERAAIAGEHRLDWKFGALPWRLRSPLRFSDFASSWPFGLTARGIDFWKERAYLADLGQRSRNFSFHAHQPAKNDTPEIVIMVIGESSRYDRWGINGYARDTTPLLGKEANLVTLPDVITAVSATRLSVPVIISRKPATQSLKDGFSEKSFLTAYKEAGFKTFWLSNQISFGQFDTPVSVFAKEADVIQFMNLGGFTNNSNFDQILLEPLQHAIADAAPKKLIVLHTLGNHWNYSQRYPKDFDKWQPSLFGVDKPVYTDLKIKPQLNNSYDNSILYTDWFLSQVIHQLKDTQQLTSMVYVADHGQTLYDGSCKLAFHGHNTQYEFHVPAMVWYSDQYKERYPDKVSQLLKHRKARLATENIFHTLLDLGDIEYGDEKLEWSFLNQQFKQHKRYVDSYGWTNYDNADFKGDCREVIDKSRPIKQDK</sequence>
<evidence type="ECO:0000313" key="10">
    <source>
        <dbReference type="EMBL" id="MYM72654.1"/>
    </source>
</evidence>
<evidence type="ECO:0000256" key="1">
    <source>
        <dbReference type="ARBA" id="ARBA00004651"/>
    </source>
</evidence>
<keyword evidence="2" id="KW-1003">Cell membrane</keyword>
<dbReference type="PANTHER" id="PTHR30443">
    <property type="entry name" value="INNER MEMBRANE PROTEIN"/>
    <property type="match status" value="1"/>
</dbReference>
<dbReference type="CDD" id="cd16017">
    <property type="entry name" value="LptA"/>
    <property type="match status" value="1"/>
</dbReference>